<dbReference type="InterPro" id="IPR002078">
    <property type="entry name" value="Sigma_54_int"/>
</dbReference>
<dbReference type="InterPro" id="IPR058031">
    <property type="entry name" value="AAA_lid_NorR"/>
</dbReference>
<organism evidence="4 5">
    <name type="scientific">Pseudohalioglobus sediminis</name>
    <dbReference type="NCBI Taxonomy" id="2606449"/>
    <lineage>
        <taxon>Bacteria</taxon>
        <taxon>Pseudomonadati</taxon>
        <taxon>Pseudomonadota</taxon>
        <taxon>Gammaproteobacteria</taxon>
        <taxon>Cellvibrionales</taxon>
        <taxon>Halieaceae</taxon>
        <taxon>Pseudohalioglobus</taxon>
    </lineage>
</organism>
<accession>A0A5B0X5B8</accession>
<dbReference type="SUPFAM" id="SSF52540">
    <property type="entry name" value="P-loop containing nucleoside triphosphate hydrolases"/>
    <property type="match status" value="1"/>
</dbReference>
<dbReference type="PANTHER" id="PTHR32071">
    <property type="entry name" value="TRANSCRIPTIONAL REGULATORY PROTEIN"/>
    <property type="match status" value="1"/>
</dbReference>
<evidence type="ECO:0000259" key="3">
    <source>
        <dbReference type="PROSITE" id="PS50045"/>
    </source>
</evidence>
<evidence type="ECO:0000256" key="1">
    <source>
        <dbReference type="ARBA" id="ARBA00022741"/>
    </source>
</evidence>
<dbReference type="EMBL" id="VTUX01000001">
    <property type="protein sequence ID" value="KAA1194442.1"/>
    <property type="molecule type" value="Genomic_DNA"/>
</dbReference>
<comment type="caution">
    <text evidence="4">The sequence shown here is derived from an EMBL/GenBank/DDBJ whole genome shotgun (WGS) entry which is preliminary data.</text>
</comment>
<dbReference type="Gene3D" id="1.10.8.60">
    <property type="match status" value="1"/>
</dbReference>
<dbReference type="AlphaFoldDB" id="A0A5B0X5B8"/>
<keyword evidence="1" id="KW-0547">Nucleotide-binding</keyword>
<gene>
    <name evidence="4" type="ORF">F0M18_03145</name>
</gene>
<dbReference type="Gene3D" id="3.40.50.300">
    <property type="entry name" value="P-loop containing nucleotide triphosphate hydrolases"/>
    <property type="match status" value="1"/>
</dbReference>
<sequence>MAANRVTPLRYLTYTGAVNTLEQHYRSIGSCLLVISRDSGTVLCSYGELPFVTPEGLEGRDWRDALAVAGDSTAVVDRALAAGVAAFLPPLVVGAGADGDYLMGGMMVPQQWGGVPAGLLFLRPLSLPWGLSVDEHIGYDDVVAVLGVDRLEFSPTWGMPEMEGLMMELRCGLEQLLREGDWLGLPEGATLTVILRGLEPEAALDVCRALLSHLHQGLAGLEGGAQCARACIGLSQRLREQPALTALVGANTALLQAQAGGDERIRFSSPWDPLGQAARALTATGVFRDAEVDAGARRYLTELLTLQDSIRRLEEYSERALELTLSQGGLALAALLRVGSGDSLDLLCAVAVDDGGTSVLAERRLPKDLKAALRALQTSALDGRERPLGENCVALPLRSRGRLQGCLVLQDSQNTGPGFRPGTSALQQLGEKIAATRHSGGPLAEPGPVMPVAREMEKGIEGYVLDNMEGAIDQAVFLSRVDLPVAVVGERGTGKMYVAQVIHSEAGGAPDDMVRLDCRSFRNRREAWSRISKELHRGSGRTLVFKSPQLLHPEIQARLARQLASRTATEEGESRYLAPNRYVALLPESPQRLAAKGDLDARLASVFAGYPIPVPPLRERPRAVLRWAHKILEQESAQSDRRVLGFTPDAEQALLKHKWPGNISEMRTVIQEALARTDKDWVTPVDLGLFVGISADGQALARTDRSFLEARSETTEVETEYLPSAEEALRLALGQALAAMLETEALRPIGSWLDDEIIEAALERSGGDARGAAEFLQTRTRNIGRWLPKIRERDAERETSLLWQSARELVSQWVMELAPGESPPQQIAESMLMTLIAQQCSGLTMAEKARVMGVSTPTFQKRLKQQLQES</sequence>
<dbReference type="Pfam" id="PF14532">
    <property type="entry name" value="Sigma54_activ_2"/>
    <property type="match status" value="1"/>
</dbReference>
<evidence type="ECO:0000313" key="5">
    <source>
        <dbReference type="Proteomes" id="UP000323708"/>
    </source>
</evidence>
<keyword evidence="5" id="KW-1185">Reference proteome</keyword>
<feature type="domain" description="Sigma-54 factor interaction" evidence="3">
    <location>
        <begin position="468"/>
        <end position="675"/>
    </location>
</feature>
<proteinExistence type="predicted"/>
<dbReference type="GO" id="GO:0006355">
    <property type="term" value="P:regulation of DNA-templated transcription"/>
    <property type="evidence" value="ECO:0007669"/>
    <property type="project" value="InterPro"/>
</dbReference>
<evidence type="ECO:0000313" key="4">
    <source>
        <dbReference type="EMBL" id="KAA1194442.1"/>
    </source>
</evidence>
<name>A0A5B0X5B8_9GAMM</name>
<dbReference type="Proteomes" id="UP000323708">
    <property type="component" value="Unassembled WGS sequence"/>
</dbReference>
<dbReference type="PANTHER" id="PTHR32071:SF81">
    <property type="entry name" value="PROPIONATE CATABOLISM OPERON REGULATORY PROTEIN"/>
    <property type="match status" value="1"/>
</dbReference>
<keyword evidence="2" id="KW-0067">ATP-binding</keyword>
<reference evidence="4 5" key="1">
    <citation type="submission" date="2019-09" db="EMBL/GenBank/DDBJ databases">
        <authorList>
            <person name="Chen X.-Y."/>
        </authorList>
    </citation>
    <scope>NUCLEOTIDE SEQUENCE [LARGE SCALE GENOMIC DNA]</scope>
    <source>
        <strain evidence="4 5">NY5</strain>
    </source>
</reference>
<dbReference type="Pfam" id="PF25601">
    <property type="entry name" value="AAA_lid_14"/>
    <property type="match status" value="1"/>
</dbReference>
<evidence type="ECO:0000256" key="2">
    <source>
        <dbReference type="ARBA" id="ARBA00022840"/>
    </source>
</evidence>
<protein>
    <recommendedName>
        <fullName evidence="3">Sigma-54 factor interaction domain-containing protein</fullName>
    </recommendedName>
</protein>
<dbReference type="GO" id="GO:0005524">
    <property type="term" value="F:ATP binding"/>
    <property type="evidence" value="ECO:0007669"/>
    <property type="project" value="UniProtKB-KW"/>
</dbReference>
<dbReference type="PROSITE" id="PS50045">
    <property type="entry name" value="SIGMA54_INTERACT_4"/>
    <property type="match status" value="1"/>
</dbReference>
<dbReference type="InterPro" id="IPR027417">
    <property type="entry name" value="P-loop_NTPase"/>
</dbReference>